<gene>
    <name evidence="1" type="ordered locus">zobellia_3305</name>
</gene>
<keyword evidence="2" id="KW-1185">Reference proteome</keyword>
<evidence type="ECO:0000313" key="1">
    <source>
        <dbReference type="EMBL" id="CAZ97443.1"/>
    </source>
</evidence>
<dbReference type="RefSeq" id="WP_013994636.1">
    <property type="nucleotide sequence ID" value="NC_015844.1"/>
</dbReference>
<proteinExistence type="predicted"/>
<dbReference type="PATRIC" id="fig|63186.3.peg.3226"/>
<evidence type="ECO:0000313" key="2">
    <source>
        <dbReference type="Proteomes" id="UP000008898"/>
    </source>
</evidence>
<dbReference type="Pfam" id="PF09697">
    <property type="entry name" value="Porph_ging"/>
    <property type="match status" value="1"/>
</dbReference>
<protein>
    <recommendedName>
        <fullName evidence="3">GLPGLI family protein</fullName>
    </recommendedName>
</protein>
<dbReference type="HOGENOM" id="CLU_092759_0_0_10"/>
<dbReference type="AlphaFoldDB" id="G0L8A9"/>
<evidence type="ECO:0008006" key="3">
    <source>
        <dbReference type="Google" id="ProtNLM"/>
    </source>
</evidence>
<dbReference type="STRING" id="63186.ZOBELLIA_3305"/>
<accession>G0L8A9</accession>
<dbReference type="EMBL" id="FP476056">
    <property type="protein sequence ID" value="CAZ97443.1"/>
    <property type="molecule type" value="Genomic_DNA"/>
</dbReference>
<reference evidence="2" key="1">
    <citation type="submission" date="2009-07" db="EMBL/GenBank/DDBJ databases">
        <title>Complete genome sequence of Zobellia galactanivorans Dsij.</title>
        <authorList>
            <consortium name="Genoscope - CEA"/>
        </authorList>
    </citation>
    <scope>NUCLEOTIDE SEQUENCE [LARGE SCALE GENOMIC DNA]</scope>
    <source>
        <strain evidence="2">DSM 12802 / CCUG 47099 / CIP 106680 / NCIMB 13871 / Dsij</strain>
    </source>
</reference>
<dbReference type="OrthoDB" id="1440774at2"/>
<name>G0L8A9_ZOBGA</name>
<dbReference type="InterPro" id="IPR005901">
    <property type="entry name" value="GLPGLI"/>
</dbReference>
<dbReference type="NCBIfam" id="TIGR01200">
    <property type="entry name" value="GLPGLI"/>
    <property type="match status" value="1"/>
</dbReference>
<dbReference type="KEGG" id="zga:ZOBELLIA_3305"/>
<organism evidence="1 2">
    <name type="scientific">Zobellia galactanivorans (strain DSM 12802 / CCUG 47099 / CIP 106680 / NCIMB 13871 / Dsij)</name>
    <dbReference type="NCBI Taxonomy" id="63186"/>
    <lineage>
        <taxon>Bacteria</taxon>
        <taxon>Pseudomonadati</taxon>
        <taxon>Bacteroidota</taxon>
        <taxon>Flavobacteriia</taxon>
        <taxon>Flavobacteriales</taxon>
        <taxon>Flavobacteriaceae</taxon>
        <taxon>Zobellia</taxon>
    </lineage>
</organism>
<sequence length="261" mass="30262">MKKLTIIFTLLLCINLYSQDKMGLVQYGHKQSMGLGAPIGVDYNAVLIFNNNHSSYMYAKDSLEGGFVNKSVVIKKDSDNVFVKPMRTSKEGYQVYIELNNQMLTRNKGYSYVKENIPKIDWKILKEKKKIGTFECVKAIGIFRGREYTAWFTKSIPLSYGPWKLQGLPGLILEAYDTNKEVYFYFKSIKYPLDNKIKITKPNPKSDSTDWITLDEYKKLLKNLHEKNIQNGRMIAETYDAVDTTENEIPMKNFFIEAFDE</sequence>
<dbReference type="Proteomes" id="UP000008898">
    <property type="component" value="Chromosome"/>
</dbReference>
<reference evidence="1 2" key="2">
    <citation type="journal article" date="2012" name="Environ. Microbiol.">
        <title>Characterization of the first alginolytic operons in a marine bacterium: from their emergence in marine Flavobacteriia to their independent transfers to marine Proteobacteria and human gut Bacteroides.</title>
        <authorList>
            <person name="Thomas F."/>
            <person name="Barbeyron T."/>
            <person name="Tonon T."/>
            <person name="Genicot S."/>
            <person name="Czjzek M."/>
            <person name="Michel G."/>
        </authorList>
    </citation>
    <scope>NUCLEOTIDE SEQUENCE [LARGE SCALE GENOMIC DNA]</scope>
    <source>
        <strain evidence="2">DSM 12802 / CCUG 47099 / CIP 106680 / NCIMB 13871 / Dsij</strain>
    </source>
</reference>